<proteinExistence type="predicted"/>
<comment type="caution">
    <text evidence="3">The sequence shown here is derived from an EMBL/GenBank/DDBJ whole genome shotgun (WGS) entry which is preliminary data.</text>
</comment>
<dbReference type="GO" id="GO:0004180">
    <property type="term" value="F:carboxypeptidase activity"/>
    <property type="evidence" value="ECO:0007669"/>
    <property type="project" value="UniProtKB-KW"/>
</dbReference>
<dbReference type="AlphaFoldDB" id="A0A2S9YKT4"/>
<evidence type="ECO:0000313" key="3">
    <source>
        <dbReference type="EMBL" id="PRQ05678.1"/>
    </source>
</evidence>
<feature type="domain" description="Beta-lactamase-related" evidence="2">
    <location>
        <begin position="66"/>
        <end position="418"/>
    </location>
</feature>
<dbReference type="OrthoDB" id="9809635at2"/>
<dbReference type="InterPro" id="IPR001466">
    <property type="entry name" value="Beta-lactam-related"/>
</dbReference>
<evidence type="ECO:0000259" key="2">
    <source>
        <dbReference type="Pfam" id="PF00144"/>
    </source>
</evidence>
<evidence type="ECO:0000313" key="4">
    <source>
        <dbReference type="Proteomes" id="UP000238823"/>
    </source>
</evidence>
<organism evidence="3 4">
    <name type="scientific">Enhygromyxa salina</name>
    <dbReference type="NCBI Taxonomy" id="215803"/>
    <lineage>
        <taxon>Bacteria</taxon>
        <taxon>Pseudomonadati</taxon>
        <taxon>Myxococcota</taxon>
        <taxon>Polyangia</taxon>
        <taxon>Nannocystales</taxon>
        <taxon>Nannocystaceae</taxon>
        <taxon>Enhygromyxa</taxon>
    </lineage>
</organism>
<keyword evidence="3" id="KW-0645">Protease</keyword>
<dbReference type="PANTHER" id="PTHR43283">
    <property type="entry name" value="BETA-LACTAMASE-RELATED"/>
    <property type="match status" value="1"/>
</dbReference>
<keyword evidence="3" id="KW-0121">Carboxypeptidase</keyword>
<protein>
    <submittedName>
        <fullName evidence="3">D-alanyl-D-alanine-carboxypeptidase/endopeptidase AmpH</fullName>
        <ecNumber evidence="3">3.4.-.-</ecNumber>
    </submittedName>
</protein>
<reference evidence="3 4" key="1">
    <citation type="submission" date="2018-03" db="EMBL/GenBank/DDBJ databases">
        <title>Draft Genome Sequences of the Obligatory Marine Myxobacteria Enhygromyxa salina SWB007.</title>
        <authorList>
            <person name="Poehlein A."/>
            <person name="Moghaddam J.A."/>
            <person name="Harms H."/>
            <person name="Alanjari M."/>
            <person name="Koenig G.M."/>
            <person name="Daniel R."/>
            <person name="Schaeberle T.F."/>
        </authorList>
    </citation>
    <scope>NUCLEOTIDE SEQUENCE [LARGE SCALE GENOMIC DNA]</scope>
    <source>
        <strain evidence="3 4">SWB007</strain>
    </source>
</reference>
<dbReference type="InterPro" id="IPR012338">
    <property type="entry name" value="Beta-lactam/transpept-like"/>
</dbReference>
<dbReference type="Pfam" id="PF00144">
    <property type="entry name" value="Beta-lactamase"/>
    <property type="match status" value="1"/>
</dbReference>
<keyword evidence="1 3" id="KW-0378">Hydrolase</keyword>
<dbReference type="InterPro" id="IPR050789">
    <property type="entry name" value="Diverse_Enzym_Activities"/>
</dbReference>
<dbReference type="PANTHER" id="PTHR43283:SF11">
    <property type="entry name" value="BETA-LACTAMASE-RELATED DOMAIN-CONTAINING PROTEIN"/>
    <property type="match status" value="1"/>
</dbReference>
<dbReference type="EMBL" id="PVNL01000090">
    <property type="protein sequence ID" value="PRQ05678.1"/>
    <property type="molecule type" value="Genomic_DNA"/>
</dbReference>
<evidence type="ECO:0000256" key="1">
    <source>
        <dbReference type="ARBA" id="ARBA00022801"/>
    </source>
</evidence>
<sequence>MAGEPVSERQRGLTIRDIESDDQARAGGGHWLGTYEIGPALASALAKPQWVRQAAWVVGRESLDLLLREAVAAGVTPGCVALVWRDQSLCYAGAHGVTARVGAAEPRPVSLDTIYDLASLTKVLCTTTLVARAVGLGQLRLDDRLPRGLEIGEYRPTLQDLLEHASGLVAHREFFHAPWSLGIDQREALLAAVRVVPLAAAPRERAIYTDLGFLLLGAWLEQLGGARLDRLFAEQITRPLGLADLVFFGGATPLERDDVAATEVYDAQLHGGEAQNWYAIREAAGQPVARGLVHDDNCLVMGGVAGHAGLFGAAMGVLGLARAWLERRIPGLDTDAGAQVWEAFTTPSTVAGSTRRLGFDGVSPDGSGSTGTALSAGAIGHLGFTGTSVWIDPVTAGIYVLLSNRVHPTRDNPRIRELRRGFHELAARLAGP</sequence>
<dbReference type="EC" id="3.4.-.-" evidence="3"/>
<accession>A0A2S9YKT4</accession>
<dbReference type="SUPFAM" id="SSF56601">
    <property type="entry name" value="beta-lactamase/transpeptidase-like"/>
    <property type="match status" value="1"/>
</dbReference>
<dbReference type="Proteomes" id="UP000238823">
    <property type="component" value="Unassembled WGS sequence"/>
</dbReference>
<dbReference type="Gene3D" id="3.40.710.10">
    <property type="entry name" value="DD-peptidase/beta-lactamase superfamily"/>
    <property type="match status" value="1"/>
</dbReference>
<name>A0A2S9YKT4_9BACT</name>
<gene>
    <name evidence="3" type="primary">ampH_2</name>
    <name evidence="3" type="ORF">ENSA7_44110</name>
</gene>